<keyword evidence="5" id="KW-1185">Reference proteome</keyword>
<feature type="coiled-coil region" evidence="1">
    <location>
        <begin position="278"/>
        <end position="336"/>
    </location>
</feature>
<gene>
    <name evidence="4" type="ORF">EW146_g3175</name>
</gene>
<evidence type="ECO:0000256" key="2">
    <source>
        <dbReference type="SAM" id="MobiDB-lite"/>
    </source>
</evidence>
<dbReference type="PANTHER" id="PTHR42032:SF1">
    <property type="entry name" value="YALI0E30679P"/>
    <property type="match status" value="1"/>
</dbReference>
<feature type="compositionally biased region" description="Low complexity" evidence="2">
    <location>
        <begin position="50"/>
        <end position="63"/>
    </location>
</feature>
<evidence type="ECO:0000256" key="1">
    <source>
        <dbReference type="SAM" id="Coils"/>
    </source>
</evidence>
<comment type="caution">
    <text evidence="4">The sequence shown here is derived from an EMBL/GenBank/DDBJ whole genome shotgun (WGS) entry which is preliminary data.</text>
</comment>
<feature type="region of interest" description="Disordered" evidence="2">
    <location>
        <begin position="49"/>
        <end position="112"/>
    </location>
</feature>
<dbReference type="OrthoDB" id="10263751at2759"/>
<keyword evidence="3" id="KW-0472">Membrane</keyword>
<evidence type="ECO:0000313" key="4">
    <source>
        <dbReference type="EMBL" id="THH17675.1"/>
    </source>
</evidence>
<dbReference type="AlphaFoldDB" id="A0A4S4LYT2"/>
<feature type="transmembrane region" description="Helical" evidence="3">
    <location>
        <begin position="227"/>
        <end position="246"/>
    </location>
</feature>
<feature type="region of interest" description="Disordered" evidence="2">
    <location>
        <begin position="442"/>
        <end position="473"/>
    </location>
</feature>
<evidence type="ECO:0000256" key="3">
    <source>
        <dbReference type="SAM" id="Phobius"/>
    </source>
</evidence>
<feature type="compositionally biased region" description="Low complexity" evidence="2">
    <location>
        <begin position="89"/>
        <end position="112"/>
    </location>
</feature>
<reference evidence="4 5" key="1">
    <citation type="submission" date="2019-02" db="EMBL/GenBank/DDBJ databases">
        <title>Genome sequencing of the rare red list fungi Bondarzewia mesenterica.</title>
        <authorList>
            <person name="Buettner E."/>
            <person name="Kellner H."/>
        </authorList>
    </citation>
    <scope>NUCLEOTIDE SEQUENCE [LARGE SCALE GENOMIC DNA]</scope>
    <source>
        <strain evidence="4 5">DSM 108281</strain>
    </source>
</reference>
<accession>A0A4S4LYT2</accession>
<dbReference type="PANTHER" id="PTHR42032">
    <property type="entry name" value="YALI0E30679P"/>
    <property type="match status" value="1"/>
</dbReference>
<feature type="transmembrane region" description="Helical" evidence="3">
    <location>
        <begin position="139"/>
        <end position="158"/>
    </location>
</feature>
<keyword evidence="3" id="KW-1133">Transmembrane helix</keyword>
<dbReference type="EMBL" id="SGPL01000101">
    <property type="protein sequence ID" value="THH17675.1"/>
    <property type="molecule type" value="Genomic_DNA"/>
</dbReference>
<sequence>MPTTKSKAALISKRIAEDTGPGVFHASVNPTKHISSKLNLKCSEADMIHSYSPSSSEGEPYSGMSADESDSFDIQRQPSSSPRIRRSSFSRTEATRSATPSVPTRPPSTSSWTDLDLSVVVALVAPVGNWLTGNDHIKNLFLVLLLIVYLHQVIQVPWELYHSARTRHPHPSISPYDPDDSTKRIADLAATELRRLELVYLLVSIVSPFIGAFLLRYVLATLSGVDAISWFSTTLFVLATGIRPWAHLIARLRDRTNALHDAIHYPSPDAQLIADSKLQAVMANVEKLEEELAIVKGAMAARVRVEEAYEDLNVALEDVERTVRQHERKADSMRAAYETRLAAVEIGVRAAADRRGDKAQVRLVLPDPTSYASVHDHSQPYFLTILMRWIYVFWSVVTLNFSYESVDSRARTRHVTAGNGKASLHRTQSPQRLETILEDVCEGDGRGQSGDDSEEEESPEGRPDERYVRKRPPRHASRTFVDLVSDVVTLPYHLSLRILMAIAPPVQRLVT</sequence>
<keyword evidence="1" id="KW-0175">Coiled coil</keyword>
<dbReference type="Proteomes" id="UP000310158">
    <property type="component" value="Unassembled WGS sequence"/>
</dbReference>
<proteinExistence type="predicted"/>
<name>A0A4S4LYT2_9AGAM</name>
<feature type="transmembrane region" description="Helical" evidence="3">
    <location>
        <begin position="198"/>
        <end position="215"/>
    </location>
</feature>
<evidence type="ECO:0000313" key="5">
    <source>
        <dbReference type="Proteomes" id="UP000310158"/>
    </source>
</evidence>
<protein>
    <submittedName>
        <fullName evidence="4">Uncharacterized protein</fullName>
    </submittedName>
</protein>
<keyword evidence="3" id="KW-0812">Transmembrane</keyword>
<organism evidence="4 5">
    <name type="scientific">Bondarzewia mesenterica</name>
    <dbReference type="NCBI Taxonomy" id="1095465"/>
    <lineage>
        <taxon>Eukaryota</taxon>
        <taxon>Fungi</taxon>
        <taxon>Dikarya</taxon>
        <taxon>Basidiomycota</taxon>
        <taxon>Agaricomycotina</taxon>
        <taxon>Agaricomycetes</taxon>
        <taxon>Russulales</taxon>
        <taxon>Bondarzewiaceae</taxon>
        <taxon>Bondarzewia</taxon>
    </lineage>
</organism>